<organism evidence="1 2">
    <name type="scientific">Triangularia verruculosa</name>
    <dbReference type="NCBI Taxonomy" id="2587418"/>
    <lineage>
        <taxon>Eukaryota</taxon>
        <taxon>Fungi</taxon>
        <taxon>Dikarya</taxon>
        <taxon>Ascomycota</taxon>
        <taxon>Pezizomycotina</taxon>
        <taxon>Sordariomycetes</taxon>
        <taxon>Sordariomycetidae</taxon>
        <taxon>Sordariales</taxon>
        <taxon>Podosporaceae</taxon>
        <taxon>Triangularia</taxon>
    </lineage>
</organism>
<reference evidence="1" key="1">
    <citation type="journal article" date="2023" name="Mol. Phylogenet. Evol.">
        <title>Genome-scale phylogeny and comparative genomics of the fungal order Sordariales.</title>
        <authorList>
            <person name="Hensen N."/>
            <person name="Bonometti L."/>
            <person name="Westerberg I."/>
            <person name="Brannstrom I.O."/>
            <person name="Guillou S."/>
            <person name="Cros-Aarteil S."/>
            <person name="Calhoun S."/>
            <person name="Haridas S."/>
            <person name="Kuo A."/>
            <person name="Mondo S."/>
            <person name="Pangilinan J."/>
            <person name="Riley R."/>
            <person name="LaButti K."/>
            <person name="Andreopoulos B."/>
            <person name="Lipzen A."/>
            <person name="Chen C."/>
            <person name="Yan M."/>
            <person name="Daum C."/>
            <person name="Ng V."/>
            <person name="Clum A."/>
            <person name="Steindorff A."/>
            <person name="Ohm R.A."/>
            <person name="Martin F."/>
            <person name="Silar P."/>
            <person name="Natvig D.O."/>
            <person name="Lalanne C."/>
            <person name="Gautier V."/>
            <person name="Ament-Velasquez S.L."/>
            <person name="Kruys A."/>
            <person name="Hutchinson M.I."/>
            <person name="Powell A.J."/>
            <person name="Barry K."/>
            <person name="Miller A.N."/>
            <person name="Grigoriev I.V."/>
            <person name="Debuchy R."/>
            <person name="Gladieux P."/>
            <person name="Hiltunen Thoren M."/>
            <person name="Johannesson H."/>
        </authorList>
    </citation>
    <scope>NUCLEOTIDE SEQUENCE</scope>
    <source>
        <strain evidence="1">CBS 315.58</strain>
    </source>
</reference>
<dbReference type="Proteomes" id="UP001303160">
    <property type="component" value="Unassembled WGS sequence"/>
</dbReference>
<evidence type="ECO:0000313" key="2">
    <source>
        <dbReference type="Proteomes" id="UP001303160"/>
    </source>
</evidence>
<protein>
    <submittedName>
        <fullName evidence="1">Uncharacterized protein</fullName>
    </submittedName>
</protein>
<dbReference type="EMBL" id="MU863878">
    <property type="protein sequence ID" value="KAK4205120.1"/>
    <property type="molecule type" value="Genomic_DNA"/>
</dbReference>
<proteinExistence type="predicted"/>
<gene>
    <name evidence="1" type="ORF">QBC40DRAFT_292312</name>
</gene>
<reference evidence="1" key="2">
    <citation type="submission" date="2023-05" db="EMBL/GenBank/DDBJ databases">
        <authorList>
            <consortium name="Lawrence Berkeley National Laboratory"/>
            <person name="Steindorff A."/>
            <person name="Hensen N."/>
            <person name="Bonometti L."/>
            <person name="Westerberg I."/>
            <person name="Brannstrom I.O."/>
            <person name="Guillou S."/>
            <person name="Cros-Aarteil S."/>
            <person name="Calhoun S."/>
            <person name="Haridas S."/>
            <person name="Kuo A."/>
            <person name="Mondo S."/>
            <person name="Pangilinan J."/>
            <person name="Riley R."/>
            <person name="Labutti K."/>
            <person name="Andreopoulos B."/>
            <person name="Lipzen A."/>
            <person name="Chen C."/>
            <person name="Yanf M."/>
            <person name="Daum C."/>
            <person name="Ng V."/>
            <person name="Clum A."/>
            <person name="Ohm R."/>
            <person name="Martin F."/>
            <person name="Silar P."/>
            <person name="Natvig D."/>
            <person name="Lalanne C."/>
            <person name="Gautier V."/>
            <person name="Ament-Velasquez S.L."/>
            <person name="Kruys A."/>
            <person name="Hutchinson M.I."/>
            <person name="Powell A.J."/>
            <person name="Barry K."/>
            <person name="Miller A.N."/>
            <person name="Grigoriev I.V."/>
            <person name="Debuchy R."/>
            <person name="Gladieux P."/>
            <person name="Thoren M.H."/>
            <person name="Johannesson H."/>
        </authorList>
    </citation>
    <scope>NUCLEOTIDE SEQUENCE</scope>
    <source>
        <strain evidence="1">CBS 315.58</strain>
    </source>
</reference>
<keyword evidence="2" id="KW-1185">Reference proteome</keyword>
<dbReference type="AlphaFoldDB" id="A0AAN7B1P7"/>
<name>A0AAN7B1P7_9PEZI</name>
<comment type="caution">
    <text evidence="1">The sequence shown here is derived from an EMBL/GenBank/DDBJ whole genome shotgun (WGS) entry which is preliminary data.</text>
</comment>
<accession>A0AAN7B1P7</accession>
<sequence length="227" mass="24922">MTGSGISPCGKTAAFNSRRRGLQYHKIWAVSMSQAARGSITSPWRVRQSLSFGDDGVRVICAHPLNTLQISRVRSAFTLGRDELPSTVIGEHRGETDRPIIQPTWAHLETNRRLDAWVDIARKRKEVSGIHDLSELAFVAGKMSVASKNVLGFPEKDASLKLSRDVHGDLIESRGRSILLLANRIRSVEVDPTGTFPCVLLFSSPPSIVNEEHLSGCLKTGKHCISS</sequence>
<evidence type="ECO:0000313" key="1">
    <source>
        <dbReference type="EMBL" id="KAK4205120.1"/>
    </source>
</evidence>